<evidence type="ECO:0000313" key="1">
    <source>
        <dbReference type="EMBL" id="CAD8064635.1"/>
    </source>
</evidence>
<accession>A0A8S1LE27</accession>
<organism evidence="1 2">
    <name type="scientific">Paramecium sonneborni</name>
    <dbReference type="NCBI Taxonomy" id="65129"/>
    <lineage>
        <taxon>Eukaryota</taxon>
        <taxon>Sar</taxon>
        <taxon>Alveolata</taxon>
        <taxon>Ciliophora</taxon>
        <taxon>Intramacronucleata</taxon>
        <taxon>Oligohymenophorea</taxon>
        <taxon>Peniculida</taxon>
        <taxon>Parameciidae</taxon>
        <taxon>Paramecium</taxon>
    </lineage>
</organism>
<comment type="caution">
    <text evidence="1">The sequence shown here is derived from an EMBL/GenBank/DDBJ whole genome shotgun (WGS) entry which is preliminary data.</text>
</comment>
<keyword evidence="2" id="KW-1185">Reference proteome</keyword>
<sequence length="484" mass="58111">MKVHSIREITIQLDQYYQDDLDRFKKINIQKVYNDELLQREGKLLKEWNKYKQKNQNNIASIIIQSETLKICLCEFLKKRWTSMEFWIKIAFDLINEKAYGRVIKDKLFGQLYKNQNDLISQLIRRQWPTRWKHIQEDSCLNLEIIQLYLEYLPIRLFLQQNINEQTNIIVDIRRMPYLQENYIFRFTIKQDLFFPSVKYSGSQMLQQLINAGNNFCQSYIQFIKCITPLIIPILNLMICSKSQGRTINLYGIQCKFIFDLLISLKAIGSNKIECTKNSTRSIKTYDQQQKYKLKNQMSEIIITIMEQQHLNIDIINDIRNNFQNGYVAIIDESLKKDECQQKRLIIICSPKKMSFGNMDHKIIFYKIPDEEIQQILWKCDYEFLIFYMNMLFNYPELENQIDNVRQRNAQIMICLWSYVLAQFFLNNQDILEVKNENIQQEDLYQNQIEQPQILLSDSDQKISQKDNQITPMKVQNIDQDQIQ</sequence>
<protein>
    <submittedName>
        <fullName evidence="1">Uncharacterized protein</fullName>
    </submittedName>
</protein>
<dbReference type="Proteomes" id="UP000692954">
    <property type="component" value="Unassembled WGS sequence"/>
</dbReference>
<proteinExistence type="predicted"/>
<gene>
    <name evidence="1" type="ORF">PSON_ATCC_30995.1.T0190215</name>
</gene>
<dbReference type="AlphaFoldDB" id="A0A8S1LE27"/>
<dbReference type="EMBL" id="CAJJDN010000019">
    <property type="protein sequence ID" value="CAD8064635.1"/>
    <property type="molecule type" value="Genomic_DNA"/>
</dbReference>
<evidence type="ECO:0000313" key="2">
    <source>
        <dbReference type="Proteomes" id="UP000692954"/>
    </source>
</evidence>
<reference evidence="1" key="1">
    <citation type="submission" date="2021-01" db="EMBL/GenBank/DDBJ databases">
        <authorList>
            <consortium name="Genoscope - CEA"/>
            <person name="William W."/>
        </authorList>
    </citation>
    <scope>NUCLEOTIDE SEQUENCE</scope>
</reference>
<name>A0A8S1LE27_9CILI</name>